<dbReference type="EnsemblProtists" id="EOD32450">
    <property type="protein sequence ID" value="EOD32450"/>
    <property type="gene ID" value="EMIHUDRAFT_230766"/>
</dbReference>
<reference evidence="4" key="1">
    <citation type="journal article" date="2013" name="Nature">
        <title>Pan genome of the phytoplankton Emiliania underpins its global distribution.</title>
        <authorList>
            <person name="Read B.A."/>
            <person name="Kegel J."/>
            <person name="Klute M.J."/>
            <person name="Kuo A."/>
            <person name="Lefebvre S.C."/>
            <person name="Maumus F."/>
            <person name="Mayer C."/>
            <person name="Miller J."/>
            <person name="Monier A."/>
            <person name="Salamov A."/>
            <person name="Young J."/>
            <person name="Aguilar M."/>
            <person name="Claverie J.M."/>
            <person name="Frickenhaus S."/>
            <person name="Gonzalez K."/>
            <person name="Herman E.K."/>
            <person name="Lin Y.C."/>
            <person name="Napier J."/>
            <person name="Ogata H."/>
            <person name="Sarno A.F."/>
            <person name="Shmutz J."/>
            <person name="Schroeder D."/>
            <person name="de Vargas C."/>
            <person name="Verret F."/>
            <person name="von Dassow P."/>
            <person name="Valentin K."/>
            <person name="Van de Peer Y."/>
            <person name="Wheeler G."/>
            <person name="Dacks J.B."/>
            <person name="Delwiche C.F."/>
            <person name="Dyhrman S.T."/>
            <person name="Glockner G."/>
            <person name="John U."/>
            <person name="Richards T."/>
            <person name="Worden A.Z."/>
            <person name="Zhang X."/>
            <person name="Grigoriev I.V."/>
            <person name="Allen A.E."/>
            <person name="Bidle K."/>
            <person name="Borodovsky M."/>
            <person name="Bowler C."/>
            <person name="Brownlee C."/>
            <person name="Cock J.M."/>
            <person name="Elias M."/>
            <person name="Gladyshev V.N."/>
            <person name="Groth M."/>
            <person name="Guda C."/>
            <person name="Hadaegh A."/>
            <person name="Iglesias-Rodriguez M.D."/>
            <person name="Jenkins J."/>
            <person name="Jones B.M."/>
            <person name="Lawson T."/>
            <person name="Leese F."/>
            <person name="Lindquist E."/>
            <person name="Lobanov A."/>
            <person name="Lomsadze A."/>
            <person name="Malik S.B."/>
            <person name="Marsh M.E."/>
            <person name="Mackinder L."/>
            <person name="Mock T."/>
            <person name="Mueller-Roeber B."/>
            <person name="Pagarete A."/>
            <person name="Parker M."/>
            <person name="Probert I."/>
            <person name="Quesneville H."/>
            <person name="Raines C."/>
            <person name="Rensing S.A."/>
            <person name="Riano-Pachon D.M."/>
            <person name="Richier S."/>
            <person name="Rokitta S."/>
            <person name="Shiraiwa Y."/>
            <person name="Soanes D.M."/>
            <person name="van der Giezen M."/>
            <person name="Wahlund T.M."/>
            <person name="Williams B."/>
            <person name="Wilson W."/>
            <person name="Wolfe G."/>
            <person name="Wurch L.L."/>
        </authorList>
    </citation>
    <scope>NUCLEOTIDE SEQUENCE</scope>
</reference>
<dbReference type="GeneID" id="17277726"/>
<proteinExistence type="predicted"/>
<dbReference type="Gene3D" id="3.60.40.10">
    <property type="entry name" value="PPM-type phosphatase domain"/>
    <property type="match status" value="1"/>
</dbReference>
<organism evidence="3 4">
    <name type="scientific">Emiliania huxleyi (strain CCMP1516)</name>
    <dbReference type="NCBI Taxonomy" id="280463"/>
    <lineage>
        <taxon>Eukaryota</taxon>
        <taxon>Haptista</taxon>
        <taxon>Haptophyta</taxon>
        <taxon>Prymnesiophyceae</taxon>
        <taxon>Isochrysidales</taxon>
        <taxon>Noelaerhabdaceae</taxon>
        <taxon>Emiliania</taxon>
    </lineage>
</organism>
<sequence>MLGVTTPPKAAERLPSPHTRPPLKGPLASKRELTVSIPADELECGSAATIHVAVAGRILKGEDKHAVLRATVGGERLLLCLVADGHGGNAASTHAAAYLLRSLRPRYVQCTLSHQWLFRAIYQLTVIAGLAIFVLLILARVKHRSARGIPGNPCCDCCCTRFCISHCCSGKEWAEEASPAAVNGAPGSTLV</sequence>
<feature type="region of interest" description="Disordered" evidence="1">
    <location>
        <begin position="1"/>
        <end position="27"/>
    </location>
</feature>
<name>A0A0D3K9L5_EMIH1</name>
<keyword evidence="2" id="KW-0812">Transmembrane</keyword>
<evidence type="ECO:0008006" key="5">
    <source>
        <dbReference type="Google" id="ProtNLM"/>
    </source>
</evidence>
<dbReference type="InterPro" id="IPR036457">
    <property type="entry name" value="PPM-type-like_dom_sf"/>
</dbReference>
<dbReference type="SUPFAM" id="SSF81606">
    <property type="entry name" value="PP2C-like"/>
    <property type="match status" value="1"/>
</dbReference>
<evidence type="ECO:0000256" key="2">
    <source>
        <dbReference type="SAM" id="Phobius"/>
    </source>
</evidence>
<accession>A0A0D3K9L5</accession>
<feature type="transmembrane region" description="Helical" evidence="2">
    <location>
        <begin position="116"/>
        <end position="139"/>
    </location>
</feature>
<protein>
    <recommendedName>
        <fullName evidence="5">PPM-type phosphatase domain-containing protein</fullName>
    </recommendedName>
</protein>
<dbReference type="Proteomes" id="UP000013827">
    <property type="component" value="Unassembled WGS sequence"/>
</dbReference>
<reference evidence="3" key="2">
    <citation type="submission" date="2024-10" db="UniProtKB">
        <authorList>
            <consortium name="EnsemblProtists"/>
        </authorList>
    </citation>
    <scope>IDENTIFICATION</scope>
</reference>
<keyword evidence="2" id="KW-0472">Membrane</keyword>
<dbReference type="RefSeq" id="XP_005784879.1">
    <property type="nucleotide sequence ID" value="XM_005784822.1"/>
</dbReference>
<evidence type="ECO:0000313" key="4">
    <source>
        <dbReference type="Proteomes" id="UP000013827"/>
    </source>
</evidence>
<evidence type="ECO:0000256" key="1">
    <source>
        <dbReference type="SAM" id="MobiDB-lite"/>
    </source>
</evidence>
<dbReference type="AlphaFoldDB" id="A0A0D3K9L5"/>
<evidence type="ECO:0000313" key="3">
    <source>
        <dbReference type="EnsemblProtists" id="EOD32450"/>
    </source>
</evidence>
<dbReference type="HOGENOM" id="CLU_1423932_0_0_1"/>
<keyword evidence="4" id="KW-1185">Reference proteome</keyword>
<dbReference type="KEGG" id="ehx:EMIHUDRAFT_230766"/>
<dbReference type="PaxDb" id="2903-EOD32450"/>
<keyword evidence="2" id="KW-1133">Transmembrane helix</keyword>